<accession>A0A7W7BMH5</accession>
<dbReference type="RefSeq" id="WP_184214158.1">
    <property type="nucleotide sequence ID" value="NZ_JACHMD010000001.1"/>
</dbReference>
<gene>
    <name evidence="2" type="ORF">BKA24_000049</name>
</gene>
<keyword evidence="1" id="KW-0812">Transmembrane</keyword>
<evidence type="ECO:0000313" key="2">
    <source>
        <dbReference type="EMBL" id="MBB4665340.1"/>
    </source>
</evidence>
<dbReference type="Proteomes" id="UP000573729">
    <property type="component" value="Unassembled WGS sequence"/>
</dbReference>
<dbReference type="EMBL" id="JACHMD010000001">
    <property type="protein sequence ID" value="MBB4665340.1"/>
    <property type="molecule type" value="Genomic_DNA"/>
</dbReference>
<proteinExistence type="predicted"/>
<keyword evidence="1" id="KW-0472">Membrane</keyword>
<name>A0A7W7BMH5_9MICO</name>
<comment type="caution">
    <text evidence="2">The sequence shown here is derived from an EMBL/GenBank/DDBJ whole genome shotgun (WGS) entry which is preliminary data.</text>
</comment>
<reference evidence="2 3" key="1">
    <citation type="submission" date="2020-08" db="EMBL/GenBank/DDBJ databases">
        <title>Sequencing the genomes of 1000 actinobacteria strains.</title>
        <authorList>
            <person name="Klenk H.-P."/>
        </authorList>
    </citation>
    <scope>NUCLEOTIDE SEQUENCE [LARGE SCALE GENOMIC DNA]</scope>
    <source>
        <strain evidence="2 3">DSM 24947</strain>
    </source>
</reference>
<keyword evidence="3" id="KW-1185">Reference proteome</keyword>
<dbReference type="AlphaFoldDB" id="A0A7W7BMH5"/>
<feature type="transmembrane region" description="Helical" evidence="1">
    <location>
        <begin position="6"/>
        <end position="25"/>
    </location>
</feature>
<sequence>MDPLTSLVLTLTLCAIGFYVLYWIVRKAVAHGIRDARVTRAAKPEDTARTAHQR</sequence>
<protein>
    <submittedName>
        <fullName evidence="2">Uncharacterized protein</fullName>
    </submittedName>
</protein>
<evidence type="ECO:0000256" key="1">
    <source>
        <dbReference type="SAM" id="Phobius"/>
    </source>
</evidence>
<organism evidence="2 3">
    <name type="scientific">Microbacterium marinum</name>
    <dbReference type="NCBI Taxonomy" id="421115"/>
    <lineage>
        <taxon>Bacteria</taxon>
        <taxon>Bacillati</taxon>
        <taxon>Actinomycetota</taxon>
        <taxon>Actinomycetes</taxon>
        <taxon>Micrococcales</taxon>
        <taxon>Microbacteriaceae</taxon>
        <taxon>Microbacterium</taxon>
    </lineage>
</organism>
<evidence type="ECO:0000313" key="3">
    <source>
        <dbReference type="Proteomes" id="UP000573729"/>
    </source>
</evidence>
<keyword evidence="1" id="KW-1133">Transmembrane helix</keyword>